<dbReference type="EnsemblProtists" id="EOD24071">
    <property type="protein sequence ID" value="EOD24071"/>
    <property type="gene ID" value="EMIHUDRAFT_450674"/>
</dbReference>
<dbReference type="PaxDb" id="2903-EOD06473"/>
<accession>A0A0D3JKN6</accession>
<dbReference type="KEGG" id="ehx:EMIHUDRAFT_450674"/>
<feature type="region of interest" description="Disordered" evidence="1">
    <location>
        <begin position="102"/>
        <end position="132"/>
    </location>
</feature>
<keyword evidence="3" id="KW-1185">Reference proteome</keyword>
<protein>
    <submittedName>
        <fullName evidence="2">Uncharacterized protein</fullName>
    </submittedName>
</protein>
<reference evidence="3" key="1">
    <citation type="journal article" date="2013" name="Nature">
        <title>Pan genome of the phytoplankton Emiliania underpins its global distribution.</title>
        <authorList>
            <person name="Read B.A."/>
            <person name="Kegel J."/>
            <person name="Klute M.J."/>
            <person name="Kuo A."/>
            <person name="Lefebvre S.C."/>
            <person name="Maumus F."/>
            <person name="Mayer C."/>
            <person name="Miller J."/>
            <person name="Monier A."/>
            <person name="Salamov A."/>
            <person name="Young J."/>
            <person name="Aguilar M."/>
            <person name="Claverie J.M."/>
            <person name="Frickenhaus S."/>
            <person name="Gonzalez K."/>
            <person name="Herman E.K."/>
            <person name="Lin Y.C."/>
            <person name="Napier J."/>
            <person name="Ogata H."/>
            <person name="Sarno A.F."/>
            <person name="Shmutz J."/>
            <person name="Schroeder D."/>
            <person name="de Vargas C."/>
            <person name="Verret F."/>
            <person name="von Dassow P."/>
            <person name="Valentin K."/>
            <person name="Van de Peer Y."/>
            <person name="Wheeler G."/>
            <person name="Dacks J.B."/>
            <person name="Delwiche C.F."/>
            <person name="Dyhrman S.T."/>
            <person name="Glockner G."/>
            <person name="John U."/>
            <person name="Richards T."/>
            <person name="Worden A.Z."/>
            <person name="Zhang X."/>
            <person name="Grigoriev I.V."/>
            <person name="Allen A.E."/>
            <person name="Bidle K."/>
            <person name="Borodovsky M."/>
            <person name="Bowler C."/>
            <person name="Brownlee C."/>
            <person name="Cock J.M."/>
            <person name="Elias M."/>
            <person name="Gladyshev V.N."/>
            <person name="Groth M."/>
            <person name="Guda C."/>
            <person name="Hadaegh A."/>
            <person name="Iglesias-Rodriguez M.D."/>
            <person name="Jenkins J."/>
            <person name="Jones B.M."/>
            <person name="Lawson T."/>
            <person name="Leese F."/>
            <person name="Lindquist E."/>
            <person name="Lobanov A."/>
            <person name="Lomsadze A."/>
            <person name="Malik S.B."/>
            <person name="Marsh M.E."/>
            <person name="Mackinder L."/>
            <person name="Mock T."/>
            <person name="Mueller-Roeber B."/>
            <person name="Pagarete A."/>
            <person name="Parker M."/>
            <person name="Probert I."/>
            <person name="Quesneville H."/>
            <person name="Raines C."/>
            <person name="Rensing S.A."/>
            <person name="Riano-Pachon D.M."/>
            <person name="Richier S."/>
            <person name="Rokitta S."/>
            <person name="Shiraiwa Y."/>
            <person name="Soanes D.M."/>
            <person name="van der Giezen M."/>
            <person name="Wahlund T.M."/>
            <person name="Williams B."/>
            <person name="Wilson W."/>
            <person name="Wolfe G."/>
            <person name="Wurch L.L."/>
        </authorList>
    </citation>
    <scope>NUCLEOTIDE SEQUENCE</scope>
</reference>
<dbReference type="EnsemblProtists" id="EOD06473">
    <property type="protein sequence ID" value="EOD06473"/>
    <property type="gene ID" value="EMIHUDRAFT_460114"/>
</dbReference>
<feature type="compositionally biased region" description="Pro residues" evidence="1">
    <location>
        <begin position="112"/>
        <end position="131"/>
    </location>
</feature>
<name>A0A0D3JKN6_EMIH1</name>
<organism evidence="2 3">
    <name type="scientific">Emiliania huxleyi (strain CCMP1516)</name>
    <dbReference type="NCBI Taxonomy" id="280463"/>
    <lineage>
        <taxon>Eukaryota</taxon>
        <taxon>Haptista</taxon>
        <taxon>Haptophyta</taxon>
        <taxon>Prymnesiophyceae</taxon>
        <taxon>Isochrysidales</taxon>
        <taxon>Noelaerhabdaceae</taxon>
        <taxon>Emiliania</taxon>
    </lineage>
</organism>
<dbReference type="AlphaFoldDB" id="A0A0D3JKN6"/>
<dbReference type="GeneID" id="17269617"/>
<evidence type="ECO:0000256" key="1">
    <source>
        <dbReference type="SAM" id="MobiDB-lite"/>
    </source>
</evidence>
<dbReference type="GeneID" id="17252626"/>
<evidence type="ECO:0000313" key="3">
    <source>
        <dbReference type="Proteomes" id="UP000013827"/>
    </source>
</evidence>
<evidence type="ECO:0000313" key="2">
    <source>
        <dbReference type="EnsemblProtists" id="EOD24071"/>
    </source>
</evidence>
<reference evidence="2" key="2">
    <citation type="submission" date="2024-10" db="UniProtKB">
        <authorList>
            <consortium name="EnsemblProtists"/>
        </authorList>
    </citation>
    <scope>IDENTIFICATION</scope>
</reference>
<dbReference type="RefSeq" id="XP_005776500.1">
    <property type="nucleotide sequence ID" value="XM_005776443.1"/>
</dbReference>
<proteinExistence type="predicted"/>
<sequence length="274" mass="28709">MAAVAGRRADDAILETMTQQLLQISSVFLVQQSELQQVRDRLKKELVRVNTISEALTSAAQQHQDAVLTVIQNYESVAAESAGDALGPVAATSAAAVAAGTAASVSEGGHRAPPPPPPPMQMSAPGAPPPHLDQALARQQSVRQVHLPPVASQPSVFTQLPAPPDEDEDEGIRYVDNLKVVGGLLGTPLKASGEFVGTPEATWFRQRSSLTGRGEDRFVPLGAAQGLEYLPTADDVGAVLRLECVGPYGGKPVAVETSPIALDPPTHAELEAFL</sequence>
<dbReference type="Proteomes" id="UP000013827">
    <property type="component" value="Unassembled WGS sequence"/>
</dbReference>
<dbReference type="RefSeq" id="XP_005758902.1">
    <property type="nucleotide sequence ID" value="XM_005758845.1"/>
</dbReference>
<dbReference type="HOGENOM" id="CLU_1017782_0_0_1"/>
<dbReference type="KEGG" id="ehx:EMIHUDRAFT_460114"/>